<feature type="transmembrane region" description="Helical" evidence="10">
    <location>
        <begin position="148"/>
        <end position="168"/>
    </location>
</feature>
<evidence type="ECO:0000256" key="2">
    <source>
        <dbReference type="ARBA" id="ARBA00004651"/>
    </source>
</evidence>
<protein>
    <recommendedName>
        <fullName evidence="10">Plasma membrane fusion protein PRM1</fullName>
    </recommendedName>
</protein>
<dbReference type="GeneID" id="19324643"/>
<evidence type="ECO:0000256" key="7">
    <source>
        <dbReference type="ARBA" id="ARBA00022989"/>
    </source>
</evidence>
<evidence type="ECO:0000256" key="1">
    <source>
        <dbReference type="ARBA" id="ARBA00002512"/>
    </source>
</evidence>
<evidence type="ECO:0000256" key="6">
    <source>
        <dbReference type="ARBA" id="ARBA00022971"/>
    </source>
</evidence>
<evidence type="ECO:0000313" key="12">
    <source>
        <dbReference type="EMBL" id="EOO00327.1"/>
    </source>
</evidence>
<dbReference type="GO" id="GO:0043332">
    <property type="term" value="C:mating projection tip"/>
    <property type="evidence" value="ECO:0007669"/>
    <property type="project" value="UniProtKB-UniRule"/>
</dbReference>
<keyword evidence="8 10" id="KW-0472">Membrane</keyword>
<proteinExistence type="inferred from homology"/>
<sequence>MFFSREKQPSTYPEVPPSLNHDSFEMEDVKRAAAASSNRPPDSAGSITPYLGLRSRLSQVWVNRWTILLILVLVRVLILLASLNDDLGDAKTKALSACTKVEDIGSAMASMPHYLSVGVNDLAANGISKAVNGMVDVLMMILTGVEELILFIINMYVGTYACLIAAFIHSGLSIGVTVVGDTTDFMNSGIKTITDEIADDVKKFQDTINDAFDALNSVGSVFGGSSDPPTIDITGRLDDLRDIKVDSTQFTKDLVALNKTIPTFDQVQNLTRQAISIPFDLVKQQLNNSYAGYAFDNTVFPVAEKEKLTFCSDNSFINDFFENLFEIAAKAKIAFIVVIIVLAILAIVGMAWFEIVRYRKQQRHARVLTENGFDPMDVVYIASRPMTATIGIKIASKFSGKRQLLVRWAIAYGTSLPAIFVLSLAIAGFFSCFCQWIVLHSIEKEAPALTSQVGDFAEDVVKTLEGVSEKWANDANGVITKFNGDINDDVFGWVTNSTSAVNDTLNTFDDQMHKALDDVFGGTILEQPINDVIKCLIDNKIDAVQKGLTWVHDNAHVTFPLFPNDTFSVGAQESIDGDTELTTFLASPSSVTTDEISGAIEHVTTMLRNNIIQEALISTGLLLVYVILVLVGVIRALIGMAAPDKSHGEGGQRFYTGDGRAPLTPRSPARSREISEARFPQFGRGVAESAVMDDYEARAMQDEKLGSASTAQVRGGKGGLRSPGHWRGSSYGHVEESYR</sequence>
<evidence type="ECO:0000256" key="9">
    <source>
        <dbReference type="ARBA" id="ARBA00023180"/>
    </source>
</evidence>
<evidence type="ECO:0000256" key="8">
    <source>
        <dbReference type="ARBA" id="ARBA00023136"/>
    </source>
</evidence>
<dbReference type="Proteomes" id="UP000014074">
    <property type="component" value="Unassembled WGS sequence"/>
</dbReference>
<dbReference type="HOGENOM" id="CLU_010191_1_0_1"/>
<dbReference type="PANTHER" id="PTHR31030:SF1">
    <property type="entry name" value="PLASMA MEMBRANE FUSION PROTEIN PRM1"/>
    <property type="match status" value="1"/>
</dbReference>
<comment type="function">
    <text evidence="1 10">Involved in cell fusion during mating by stabilizing the plasma membrane fusion event.</text>
</comment>
<comment type="similarity">
    <text evidence="3 10">Belongs to the PRM1 family.</text>
</comment>
<dbReference type="AlphaFoldDB" id="R8BLV9"/>
<evidence type="ECO:0000256" key="4">
    <source>
        <dbReference type="ARBA" id="ARBA00022475"/>
    </source>
</evidence>
<feature type="region of interest" description="Disordered" evidence="11">
    <location>
        <begin position="702"/>
        <end position="739"/>
    </location>
</feature>
<gene>
    <name evidence="12" type="ORF">UCRPA7_4215</name>
</gene>
<dbReference type="KEGG" id="tmn:UCRPA7_4215"/>
<evidence type="ECO:0000256" key="5">
    <source>
        <dbReference type="ARBA" id="ARBA00022692"/>
    </source>
</evidence>
<feature type="transmembrane region" description="Helical" evidence="10">
    <location>
        <begin position="615"/>
        <end position="638"/>
    </location>
</feature>
<evidence type="ECO:0000313" key="13">
    <source>
        <dbReference type="Proteomes" id="UP000014074"/>
    </source>
</evidence>
<organism evidence="12 13">
    <name type="scientific">Phaeoacremonium minimum (strain UCR-PA7)</name>
    <name type="common">Esca disease fungus</name>
    <name type="synonym">Togninia minima</name>
    <dbReference type="NCBI Taxonomy" id="1286976"/>
    <lineage>
        <taxon>Eukaryota</taxon>
        <taxon>Fungi</taxon>
        <taxon>Dikarya</taxon>
        <taxon>Ascomycota</taxon>
        <taxon>Pezizomycotina</taxon>
        <taxon>Sordariomycetes</taxon>
        <taxon>Sordariomycetidae</taxon>
        <taxon>Togniniales</taxon>
        <taxon>Togniniaceae</taxon>
        <taxon>Phaeoacremonium</taxon>
    </lineage>
</organism>
<dbReference type="EMBL" id="KB933100">
    <property type="protein sequence ID" value="EOO00327.1"/>
    <property type="molecule type" value="Genomic_DNA"/>
</dbReference>
<dbReference type="GO" id="GO:0005886">
    <property type="term" value="C:plasma membrane"/>
    <property type="evidence" value="ECO:0007669"/>
    <property type="project" value="UniProtKB-SubCell"/>
</dbReference>
<feature type="transmembrane region" description="Helical" evidence="10">
    <location>
        <begin position="65"/>
        <end position="83"/>
    </location>
</feature>
<feature type="transmembrane region" description="Helical" evidence="10">
    <location>
        <begin position="333"/>
        <end position="353"/>
    </location>
</feature>
<keyword evidence="7 10" id="KW-1133">Transmembrane helix</keyword>
<name>R8BLV9_PHAM7</name>
<comment type="subcellular location">
    <subcellularLocation>
        <location evidence="2 10">Cell membrane</location>
        <topology evidence="2 10">Multi-pass membrane protein</topology>
    </subcellularLocation>
</comment>
<feature type="transmembrane region" description="Helical" evidence="10">
    <location>
        <begin position="405"/>
        <end position="430"/>
    </location>
</feature>
<keyword evidence="5 10" id="KW-0812">Transmembrane</keyword>
<dbReference type="RefSeq" id="XP_007914994.1">
    <property type="nucleotide sequence ID" value="XM_007916803.1"/>
</dbReference>
<keyword evidence="6 10" id="KW-0184">Conjugation</keyword>
<dbReference type="OrthoDB" id="5356111at2759"/>
<dbReference type="InterPro" id="IPR026777">
    <property type="entry name" value="PRM1"/>
</dbReference>
<reference evidence="13" key="1">
    <citation type="journal article" date="2013" name="Genome Announc.">
        <title>Draft genome sequence of the ascomycete Phaeoacremonium aleophilum strain UCR-PA7, a causal agent of the esca disease complex in grapevines.</title>
        <authorList>
            <person name="Blanco-Ulate B."/>
            <person name="Rolshausen P."/>
            <person name="Cantu D."/>
        </authorList>
    </citation>
    <scope>NUCLEOTIDE SEQUENCE [LARGE SCALE GENOMIC DNA]</scope>
    <source>
        <strain evidence="13">UCR-PA7</strain>
    </source>
</reference>
<keyword evidence="4 10" id="KW-1003">Cell membrane</keyword>
<evidence type="ECO:0000256" key="3">
    <source>
        <dbReference type="ARBA" id="ARBA00010780"/>
    </source>
</evidence>
<dbReference type="eggNOG" id="ENOG502QRP5">
    <property type="taxonomic scope" value="Eukaryota"/>
</dbReference>
<feature type="region of interest" description="Disordered" evidence="11">
    <location>
        <begin position="645"/>
        <end position="673"/>
    </location>
</feature>
<dbReference type="PANTHER" id="PTHR31030">
    <property type="entry name" value="PLASMA MEMBRANE FUSION PROTEIN PRM1"/>
    <property type="match status" value="1"/>
</dbReference>
<accession>R8BLV9</accession>
<keyword evidence="13" id="KW-1185">Reference proteome</keyword>
<keyword evidence="9" id="KW-0325">Glycoprotein</keyword>
<evidence type="ECO:0000256" key="10">
    <source>
        <dbReference type="RuleBase" id="RU366035"/>
    </source>
</evidence>
<dbReference type="GO" id="GO:0032220">
    <property type="term" value="P:plasma membrane fusion involved in cytogamy"/>
    <property type="evidence" value="ECO:0007669"/>
    <property type="project" value="TreeGrafter"/>
</dbReference>
<feature type="region of interest" description="Disordered" evidence="11">
    <location>
        <begin position="1"/>
        <end position="21"/>
    </location>
</feature>
<evidence type="ECO:0000256" key="11">
    <source>
        <dbReference type="SAM" id="MobiDB-lite"/>
    </source>
</evidence>